<comment type="similarity">
    <text evidence="7">Belongs to the CobB/CbiA family.</text>
</comment>
<gene>
    <name evidence="7" type="primary">cbiA</name>
    <name evidence="11" type="ORF">FZC75_08785</name>
</gene>
<dbReference type="PANTHER" id="PTHR43873">
    <property type="entry name" value="COBYRINATE A,C-DIAMIDE SYNTHASE"/>
    <property type="match status" value="1"/>
</dbReference>
<reference evidence="11 12" key="1">
    <citation type="submission" date="2019-08" db="EMBL/GenBank/DDBJ databases">
        <title>Bacillus genomes from the desert of Cuatro Cienegas, Coahuila.</title>
        <authorList>
            <person name="Olmedo-Alvarez G."/>
        </authorList>
    </citation>
    <scope>NUCLEOTIDE SEQUENCE [LARGE SCALE GENOMIC DNA]</scope>
    <source>
        <strain evidence="11 12">CH98b_3T</strain>
    </source>
</reference>
<keyword evidence="6 7" id="KW-0315">Glutamine amidotransferase</keyword>
<dbReference type="CDD" id="cd03130">
    <property type="entry name" value="GATase1_CobB"/>
    <property type="match status" value="1"/>
</dbReference>
<evidence type="ECO:0000313" key="11">
    <source>
        <dbReference type="EMBL" id="TYS73137.1"/>
    </source>
</evidence>
<evidence type="ECO:0000259" key="9">
    <source>
        <dbReference type="Pfam" id="PF01656"/>
    </source>
</evidence>
<feature type="domain" description="CobB/CobQ-like glutamine amidotransferase" evidence="10">
    <location>
        <begin position="277"/>
        <end position="468"/>
    </location>
</feature>
<dbReference type="AlphaFoldDB" id="A0A5D4TBZ9"/>
<name>A0A5D4TBZ9_9BACI</name>
<dbReference type="InterPro" id="IPR004484">
    <property type="entry name" value="CbiA/CobB_synth"/>
</dbReference>
<feature type="domain" description="CobQ/CobB/MinD/ParA nucleotide binding" evidence="9">
    <location>
        <begin position="32"/>
        <end position="218"/>
    </location>
</feature>
<evidence type="ECO:0000313" key="12">
    <source>
        <dbReference type="Proteomes" id="UP000324517"/>
    </source>
</evidence>
<proteinExistence type="inferred from homology"/>
<keyword evidence="8" id="KW-0812">Transmembrane</keyword>
<keyword evidence="2 7" id="KW-0436">Ligase</keyword>
<comment type="function">
    <text evidence="7">Catalyzes the ATP-dependent amidation of the two carboxylate groups at positions a and c of cobyrinate, using either L-glutamine or ammonia as the nitrogen source.</text>
</comment>
<dbReference type="GO" id="GO:0005524">
    <property type="term" value="F:ATP binding"/>
    <property type="evidence" value="ECO:0007669"/>
    <property type="project" value="UniProtKB-UniRule"/>
</dbReference>
<evidence type="ECO:0000256" key="1">
    <source>
        <dbReference type="ARBA" id="ARBA00001946"/>
    </source>
</evidence>
<dbReference type="Gene3D" id="3.40.50.880">
    <property type="match status" value="1"/>
</dbReference>
<dbReference type="CDD" id="cd05388">
    <property type="entry name" value="CobB_N"/>
    <property type="match status" value="1"/>
</dbReference>
<keyword evidence="4 7" id="KW-0067">ATP-binding</keyword>
<dbReference type="EC" id="6.3.5.11" evidence="7"/>
<dbReference type="GO" id="GO:0009236">
    <property type="term" value="P:cobalamin biosynthetic process"/>
    <property type="evidence" value="ECO:0007669"/>
    <property type="project" value="UniProtKB-UniRule"/>
</dbReference>
<dbReference type="NCBIfam" id="TIGR00379">
    <property type="entry name" value="cobB"/>
    <property type="match status" value="1"/>
</dbReference>
<protein>
    <recommendedName>
        <fullName evidence="7">Cobyrinate a,c-diamide synthase</fullName>
        <ecNumber evidence="7">6.3.5.11</ecNumber>
    </recommendedName>
    <alternativeName>
        <fullName evidence="7">Cobyrinic acid a,c-diamide synthetase</fullName>
    </alternativeName>
</protein>
<dbReference type="GO" id="GO:0042242">
    <property type="term" value="F:cobyrinic acid a,c-diamide synthase activity"/>
    <property type="evidence" value="ECO:0007669"/>
    <property type="project" value="UniProtKB-UniRule"/>
</dbReference>
<evidence type="ECO:0000256" key="8">
    <source>
        <dbReference type="SAM" id="Phobius"/>
    </source>
</evidence>
<dbReference type="SUPFAM" id="SSF52540">
    <property type="entry name" value="P-loop containing nucleoside triphosphate hydrolases"/>
    <property type="match status" value="1"/>
</dbReference>
<dbReference type="HAMAP" id="MF_00027">
    <property type="entry name" value="CobB_CbiA"/>
    <property type="match status" value="1"/>
</dbReference>
<evidence type="ECO:0000256" key="3">
    <source>
        <dbReference type="ARBA" id="ARBA00022741"/>
    </source>
</evidence>
<comment type="miscellaneous">
    <text evidence="7">The a and c carboxylates of cobyrinate are activated for nucleophilic attack via formation of a phosphorylated intermediate by ATP. CbiA catalyzes first the amidation of the c-carboxylate, and then that of the a-carboxylate.</text>
</comment>
<dbReference type="InterPro" id="IPR002586">
    <property type="entry name" value="CobQ/CobB/MinD/ParA_Nub-bd_dom"/>
</dbReference>
<evidence type="ECO:0000256" key="2">
    <source>
        <dbReference type="ARBA" id="ARBA00022598"/>
    </source>
</evidence>
<dbReference type="Proteomes" id="UP000324517">
    <property type="component" value="Unassembled WGS sequence"/>
</dbReference>
<dbReference type="EMBL" id="VTET01000003">
    <property type="protein sequence ID" value="TYS73137.1"/>
    <property type="molecule type" value="Genomic_DNA"/>
</dbReference>
<comment type="cofactor">
    <cofactor evidence="1 7">
        <name>Mg(2+)</name>
        <dbReference type="ChEBI" id="CHEBI:18420"/>
    </cofactor>
</comment>
<comment type="caution">
    <text evidence="11">The sequence shown here is derived from an EMBL/GenBank/DDBJ whole genome shotgun (WGS) entry which is preliminary data.</text>
</comment>
<feature type="active site" description="Nucleophile" evidence="7">
    <location>
        <position position="361"/>
    </location>
</feature>
<dbReference type="OrthoDB" id="9764035at2"/>
<dbReference type="PROSITE" id="PS51274">
    <property type="entry name" value="GATASE_COBBQ"/>
    <property type="match status" value="1"/>
</dbReference>
<keyword evidence="7" id="KW-0169">Cobalamin biosynthesis</keyword>
<evidence type="ECO:0000256" key="4">
    <source>
        <dbReference type="ARBA" id="ARBA00022840"/>
    </source>
</evidence>
<dbReference type="InterPro" id="IPR029062">
    <property type="entry name" value="Class_I_gatase-like"/>
</dbReference>
<dbReference type="InterPro" id="IPR027417">
    <property type="entry name" value="P-loop_NTPase"/>
</dbReference>
<evidence type="ECO:0000256" key="6">
    <source>
        <dbReference type="ARBA" id="ARBA00022962"/>
    </source>
</evidence>
<keyword evidence="5 7" id="KW-0460">Magnesium</keyword>
<evidence type="ECO:0000256" key="7">
    <source>
        <dbReference type="HAMAP-Rule" id="MF_00027"/>
    </source>
</evidence>
<organism evidence="11 12">
    <name type="scientific">Sutcliffiella horikoshii</name>
    <dbReference type="NCBI Taxonomy" id="79883"/>
    <lineage>
        <taxon>Bacteria</taxon>
        <taxon>Bacillati</taxon>
        <taxon>Bacillota</taxon>
        <taxon>Bacilli</taxon>
        <taxon>Bacillales</taxon>
        <taxon>Bacillaceae</taxon>
        <taxon>Sutcliffiella</taxon>
    </lineage>
</organism>
<dbReference type="InterPro" id="IPR011698">
    <property type="entry name" value="GATase_3"/>
</dbReference>
<sequence>MPKSIITIRESRQLKVWNFKKKVRLKMGKRRILIAGTGSGVGKTTITIGLMAAMRKKGLCVQGFKCGPDYIDTSYHTAVTGRKSRNLDSWMLSSNFVKEVLVRGSEGADISIIEGVMGFYDGKDPLSDEGSSAEISILTGSPVVLVVDCSGMARSAAAIVKGYQALSGKVNIVGVIANKVGSEGHFHLIKAAVESECKIPVLGYMTRESELEMPERHLGLVPSIERGELEGFFHQLGERVATTVDVERLYELADQASEISAMTKPSVFTSYPNKKVRIAVAYDSAFHFYYEENLELLQKRGAELTFFSPLKNEEVPYDVDGLYLGGGFPEEFASRLALNTKSMDSVYQAIVKREIPTFAECGGYMYLCKELVTAGGVAYPMVGVIPGIVHMQTRLAALGYREIKGLNGNFLLKKGEVARGHEFHYSTFHHQIELPAAFETKGMRGKGTDGYISKNLVAGYTHIHFGSNPRVVENWIQRCLEVKLHV</sequence>
<dbReference type="SUPFAM" id="SSF52317">
    <property type="entry name" value="Class I glutamine amidotransferase-like"/>
    <property type="match status" value="1"/>
</dbReference>
<accession>A0A5D4TBZ9</accession>
<dbReference type="Pfam" id="PF01656">
    <property type="entry name" value="CbiA"/>
    <property type="match status" value="1"/>
</dbReference>
<feature type="site" description="Increases nucleophilicity of active site Cys" evidence="7">
    <location>
        <position position="462"/>
    </location>
</feature>
<evidence type="ECO:0000256" key="5">
    <source>
        <dbReference type="ARBA" id="ARBA00022842"/>
    </source>
</evidence>
<comment type="catalytic activity">
    <reaction evidence="7">
        <text>cob(II)yrinate + 2 L-glutamine + 2 ATP + 2 H2O = cob(II)yrinate a,c diamide + 2 L-glutamate + 2 ADP + 2 phosphate + 2 H(+)</text>
        <dbReference type="Rhea" id="RHEA:26289"/>
        <dbReference type="ChEBI" id="CHEBI:15377"/>
        <dbReference type="ChEBI" id="CHEBI:15378"/>
        <dbReference type="ChEBI" id="CHEBI:29985"/>
        <dbReference type="ChEBI" id="CHEBI:30616"/>
        <dbReference type="ChEBI" id="CHEBI:43474"/>
        <dbReference type="ChEBI" id="CHEBI:58359"/>
        <dbReference type="ChEBI" id="CHEBI:58537"/>
        <dbReference type="ChEBI" id="CHEBI:58894"/>
        <dbReference type="ChEBI" id="CHEBI:456216"/>
        <dbReference type="EC" id="6.3.5.11"/>
    </reaction>
</comment>
<keyword evidence="8" id="KW-1133">Transmembrane helix</keyword>
<dbReference type="Gene3D" id="3.40.50.300">
    <property type="entry name" value="P-loop containing nucleotide triphosphate hydrolases"/>
    <property type="match status" value="2"/>
</dbReference>
<keyword evidence="3 7" id="KW-0547">Nucleotide-binding</keyword>
<comment type="domain">
    <text evidence="7">Comprises of two domains. The C-terminal domain contains the binding site for glutamine and catalyzes the hydrolysis of this substrate to glutamate and ammonia. The N-terminal domain is anticipated to bind ATP and cobyrinate and catalyzes the ultimate synthesis of the diamide product. The ammonia produced via the glutaminase domain is probably translocated to the adjacent domain via a molecular tunnel, where it reacts with an activated intermediate.</text>
</comment>
<comment type="pathway">
    <text evidence="7">Cofactor biosynthesis; adenosylcobalamin biosynthesis; cob(II)yrinate a,c-diamide from sirohydrochlorin (anaerobic route): step 10/10.</text>
</comment>
<dbReference type="UniPathway" id="UPA00148">
    <property type="reaction ID" value="UER00231"/>
</dbReference>
<evidence type="ECO:0000259" key="10">
    <source>
        <dbReference type="Pfam" id="PF07685"/>
    </source>
</evidence>
<dbReference type="Pfam" id="PF07685">
    <property type="entry name" value="GATase_3"/>
    <property type="match status" value="1"/>
</dbReference>
<dbReference type="NCBIfam" id="NF002204">
    <property type="entry name" value="PRK01077.1"/>
    <property type="match status" value="1"/>
</dbReference>
<feature type="transmembrane region" description="Helical" evidence="8">
    <location>
        <begin position="32"/>
        <end position="54"/>
    </location>
</feature>
<keyword evidence="8" id="KW-0472">Membrane</keyword>
<dbReference type="PANTHER" id="PTHR43873:SF1">
    <property type="entry name" value="COBYRINATE A,C-DIAMIDE SYNTHASE"/>
    <property type="match status" value="1"/>
</dbReference>